<evidence type="ECO:0000256" key="1">
    <source>
        <dbReference type="ARBA" id="ARBA00004429"/>
    </source>
</evidence>
<protein>
    <submittedName>
        <fullName evidence="10">Membrane protein YedE/YeeE</fullName>
    </submittedName>
</protein>
<keyword evidence="11" id="KW-1185">Reference proteome</keyword>
<evidence type="ECO:0000256" key="8">
    <source>
        <dbReference type="ARBA" id="ARBA00035655"/>
    </source>
</evidence>
<feature type="transmembrane region" description="Helical" evidence="9">
    <location>
        <begin position="159"/>
        <end position="182"/>
    </location>
</feature>
<dbReference type="Proteomes" id="UP000767854">
    <property type="component" value="Unassembled WGS sequence"/>
</dbReference>
<keyword evidence="3" id="KW-1003">Cell membrane</keyword>
<evidence type="ECO:0000256" key="5">
    <source>
        <dbReference type="ARBA" id="ARBA00022692"/>
    </source>
</evidence>
<evidence type="ECO:0000256" key="2">
    <source>
        <dbReference type="ARBA" id="ARBA00022448"/>
    </source>
</evidence>
<evidence type="ECO:0000256" key="3">
    <source>
        <dbReference type="ARBA" id="ARBA00022475"/>
    </source>
</evidence>
<organism evidence="10 11">
    <name type="scientific">Fusibacter tunisiensis</name>
    <dbReference type="NCBI Taxonomy" id="1008308"/>
    <lineage>
        <taxon>Bacteria</taxon>
        <taxon>Bacillati</taxon>
        <taxon>Bacillota</taxon>
        <taxon>Clostridia</taxon>
        <taxon>Eubacteriales</taxon>
        <taxon>Eubacteriales Family XII. Incertae Sedis</taxon>
        <taxon>Fusibacter</taxon>
    </lineage>
</organism>
<dbReference type="EMBL" id="JAFBDT010000012">
    <property type="protein sequence ID" value="MBM7562108.1"/>
    <property type="molecule type" value="Genomic_DNA"/>
</dbReference>
<reference evidence="10 11" key="1">
    <citation type="submission" date="2021-01" db="EMBL/GenBank/DDBJ databases">
        <title>Genomic Encyclopedia of Type Strains, Phase IV (KMG-IV): sequencing the most valuable type-strain genomes for metagenomic binning, comparative biology and taxonomic classification.</title>
        <authorList>
            <person name="Goeker M."/>
        </authorList>
    </citation>
    <scope>NUCLEOTIDE SEQUENCE [LARGE SCALE GENOMIC DNA]</scope>
    <source>
        <strain evidence="10 11">DSM 24436</strain>
    </source>
</reference>
<evidence type="ECO:0000256" key="7">
    <source>
        <dbReference type="ARBA" id="ARBA00023136"/>
    </source>
</evidence>
<keyword evidence="7 9" id="KW-0472">Membrane</keyword>
<evidence type="ECO:0000256" key="4">
    <source>
        <dbReference type="ARBA" id="ARBA00022519"/>
    </source>
</evidence>
<name>A0ABS2MRQ5_9FIRM</name>
<dbReference type="Pfam" id="PF04143">
    <property type="entry name" value="Sulf_transp"/>
    <property type="match status" value="1"/>
</dbReference>
<sequence>MAENKKKFFDKVKTNEYYVRWGKNPYTYVTAAILLSLFQIVTFSVTRNPWGVSNAFAYWGAWVFEALGGSVDKWYFFASSGAQSILEEGFLNHAATWRNIGVITGALAATLLASGFKIKKIKSPKQIVAAVIGGLMMGYGARLALGCNIGAFYSGISSLALSGWVFAIGLFIGAIFGSKLLVKYFM</sequence>
<dbReference type="RefSeq" id="WP_204664198.1">
    <property type="nucleotide sequence ID" value="NZ_JAFBDT010000012.1"/>
</dbReference>
<feature type="transmembrane region" description="Helical" evidence="9">
    <location>
        <begin position="128"/>
        <end position="153"/>
    </location>
</feature>
<keyword evidence="4" id="KW-0997">Cell inner membrane</keyword>
<keyword evidence="6 9" id="KW-1133">Transmembrane helix</keyword>
<proteinExistence type="inferred from homology"/>
<evidence type="ECO:0000256" key="9">
    <source>
        <dbReference type="SAM" id="Phobius"/>
    </source>
</evidence>
<keyword evidence="2" id="KW-0813">Transport</keyword>
<comment type="similarity">
    <text evidence="8">Belongs to the TsuA/YedE (TC 9.B.102) family.</text>
</comment>
<keyword evidence="5 9" id="KW-0812">Transmembrane</keyword>
<feature type="transmembrane region" description="Helical" evidence="9">
    <location>
        <begin position="26"/>
        <end position="45"/>
    </location>
</feature>
<accession>A0ABS2MRQ5</accession>
<gene>
    <name evidence="10" type="ORF">JOC49_001651</name>
</gene>
<dbReference type="PANTHER" id="PTHR30574:SF1">
    <property type="entry name" value="SULPHUR TRANSPORT DOMAIN-CONTAINING PROTEIN"/>
    <property type="match status" value="1"/>
</dbReference>
<comment type="subcellular location">
    <subcellularLocation>
        <location evidence="1">Cell inner membrane</location>
        <topology evidence="1">Multi-pass membrane protein</topology>
    </subcellularLocation>
</comment>
<evidence type="ECO:0000313" key="11">
    <source>
        <dbReference type="Proteomes" id="UP000767854"/>
    </source>
</evidence>
<dbReference type="PANTHER" id="PTHR30574">
    <property type="entry name" value="INNER MEMBRANE PROTEIN YEDE"/>
    <property type="match status" value="1"/>
</dbReference>
<comment type="caution">
    <text evidence="10">The sequence shown here is derived from an EMBL/GenBank/DDBJ whole genome shotgun (WGS) entry which is preliminary data.</text>
</comment>
<dbReference type="InterPro" id="IPR007272">
    <property type="entry name" value="Sulf_transp_TsuA/YedE"/>
</dbReference>
<evidence type="ECO:0000256" key="6">
    <source>
        <dbReference type="ARBA" id="ARBA00022989"/>
    </source>
</evidence>
<evidence type="ECO:0000313" key="10">
    <source>
        <dbReference type="EMBL" id="MBM7562108.1"/>
    </source>
</evidence>
<feature type="transmembrane region" description="Helical" evidence="9">
    <location>
        <begin position="97"/>
        <end position="116"/>
    </location>
</feature>